<dbReference type="CDD" id="cd06745">
    <property type="entry name" value="PDZ_SIPA1-like"/>
    <property type="match status" value="1"/>
</dbReference>
<dbReference type="GO" id="GO:0005886">
    <property type="term" value="C:plasma membrane"/>
    <property type="evidence" value="ECO:0007669"/>
    <property type="project" value="TreeGrafter"/>
</dbReference>
<dbReference type="Proteomes" id="UP000693946">
    <property type="component" value="Linkage Group LG8"/>
</dbReference>
<feature type="compositionally biased region" description="Low complexity" evidence="5">
    <location>
        <begin position="2167"/>
        <end position="2182"/>
    </location>
</feature>
<feature type="compositionally biased region" description="Basic and acidic residues" evidence="5">
    <location>
        <begin position="1947"/>
        <end position="1963"/>
    </location>
</feature>
<dbReference type="InterPro" id="IPR050989">
    <property type="entry name" value="Rap1_Ran_GAP"/>
</dbReference>
<feature type="compositionally biased region" description="Acidic residues" evidence="5">
    <location>
        <begin position="313"/>
        <end position="326"/>
    </location>
</feature>
<feature type="region of interest" description="Disordered" evidence="5">
    <location>
        <begin position="2058"/>
        <end position="2197"/>
    </location>
</feature>
<feature type="region of interest" description="Disordered" evidence="5">
    <location>
        <begin position="1021"/>
        <end position="1077"/>
    </location>
</feature>
<feature type="compositionally biased region" description="Polar residues" evidence="5">
    <location>
        <begin position="2027"/>
        <end position="2042"/>
    </location>
</feature>
<keyword evidence="2" id="KW-0597">Phosphoprotein</keyword>
<feature type="compositionally biased region" description="Basic residues" evidence="5">
    <location>
        <begin position="215"/>
        <end position="224"/>
    </location>
</feature>
<dbReference type="PROSITE" id="PS50106">
    <property type="entry name" value="PDZ"/>
    <property type="match status" value="1"/>
</dbReference>
<dbReference type="SMART" id="SM00228">
    <property type="entry name" value="PDZ"/>
    <property type="match status" value="1"/>
</dbReference>
<protein>
    <submittedName>
        <fullName evidence="8">Signal-induced proliferation-associated 1 3</fullName>
    </submittedName>
</protein>
<evidence type="ECO:0000313" key="8">
    <source>
        <dbReference type="EMBL" id="KAG7479051.1"/>
    </source>
</evidence>
<dbReference type="GO" id="GO:0003382">
    <property type="term" value="P:epithelial cell morphogenesis"/>
    <property type="evidence" value="ECO:0007669"/>
    <property type="project" value="TreeGrafter"/>
</dbReference>
<evidence type="ECO:0000313" key="9">
    <source>
        <dbReference type="Proteomes" id="UP000693946"/>
    </source>
</evidence>
<feature type="compositionally biased region" description="Polar residues" evidence="5">
    <location>
        <begin position="2132"/>
        <end position="2148"/>
    </location>
</feature>
<feature type="compositionally biased region" description="Basic and acidic residues" evidence="5">
    <location>
        <begin position="335"/>
        <end position="348"/>
    </location>
</feature>
<keyword evidence="9" id="KW-1185">Reference proteome</keyword>
<feature type="compositionally biased region" description="Basic residues" evidence="5">
    <location>
        <begin position="349"/>
        <end position="358"/>
    </location>
</feature>
<dbReference type="GO" id="GO:0051056">
    <property type="term" value="P:regulation of small GTPase mediated signal transduction"/>
    <property type="evidence" value="ECO:0007669"/>
    <property type="project" value="InterPro"/>
</dbReference>
<feature type="coiled-coil region" evidence="4">
    <location>
        <begin position="2418"/>
        <end position="2459"/>
    </location>
</feature>
<dbReference type="GO" id="GO:0090162">
    <property type="term" value="P:establishment of epithelial cell polarity"/>
    <property type="evidence" value="ECO:0007669"/>
    <property type="project" value="TreeGrafter"/>
</dbReference>
<reference evidence="8 9" key="1">
    <citation type="journal article" date="2021" name="Sci. Rep.">
        <title>Chromosome anchoring in Senegalese sole (Solea senegalensis) reveals sex-associated markers and genome rearrangements in flatfish.</title>
        <authorList>
            <person name="Guerrero-Cozar I."/>
            <person name="Gomez-Garrido J."/>
            <person name="Berbel C."/>
            <person name="Martinez-Blanch J.F."/>
            <person name="Alioto T."/>
            <person name="Claros M.G."/>
            <person name="Gagnaire P.A."/>
            <person name="Manchado M."/>
        </authorList>
    </citation>
    <scope>NUCLEOTIDE SEQUENCE [LARGE SCALE GENOMIC DNA]</scope>
    <source>
        <strain evidence="8">Sse05_10M</strain>
    </source>
</reference>
<feature type="region of interest" description="Disordered" evidence="5">
    <location>
        <begin position="1878"/>
        <end position="2042"/>
    </location>
</feature>
<dbReference type="PANTHER" id="PTHR15711">
    <property type="entry name" value="RAP GTPASE-ACTIVATING PROTEIN"/>
    <property type="match status" value="1"/>
</dbReference>
<feature type="compositionally biased region" description="Gly residues" evidence="5">
    <location>
        <begin position="1992"/>
        <end position="2004"/>
    </location>
</feature>
<feature type="region of interest" description="Disordered" evidence="5">
    <location>
        <begin position="1816"/>
        <end position="1854"/>
    </location>
</feature>
<feature type="compositionally biased region" description="Basic residues" evidence="5">
    <location>
        <begin position="282"/>
        <end position="291"/>
    </location>
</feature>
<feature type="compositionally biased region" description="Low complexity" evidence="5">
    <location>
        <begin position="1968"/>
        <end position="1983"/>
    </location>
</feature>
<feature type="compositionally biased region" description="Polar residues" evidence="5">
    <location>
        <begin position="1779"/>
        <end position="1788"/>
    </location>
</feature>
<dbReference type="Pfam" id="PF02145">
    <property type="entry name" value="Rap_GAP"/>
    <property type="match status" value="1"/>
</dbReference>
<feature type="compositionally biased region" description="Basic and acidic residues" evidence="5">
    <location>
        <begin position="137"/>
        <end position="147"/>
    </location>
</feature>
<dbReference type="Pfam" id="PF11881">
    <property type="entry name" value="SPAR_C"/>
    <property type="match status" value="1"/>
</dbReference>
<feature type="compositionally biased region" description="Basic residues" evidence="5">
    <location>
        <begin position="148"/>
        <end position="157"/>
    </location>
</feature>
<dbReference type="EMBL" id="JAGKHQ010000020">
    <property type="protein sequence ID" value="KAG7479051.1"/>
    <property type="molecule type" value="Genomic_DNA"/>
</dbReference>
<dbReference type="GO" id="GO:0005096">
    <property type="term" value="F:GTPase activator activity"/>
    <property type="evidence" value="ECO:0007669"/>
    <property type="project" value="UniProtKB-KW"/>
</dbReference>
<dbReference type="GO" id="GO:0005794">
    <property type="term" value="C:Golgi apparatus"/>
    <property type="evidence" value="ECO:0007669"/>
    <property type="project" value="TreeGrafter"/>
</dbReference>
<feature type="compositionally biased region" description="Basic and acidic residues" evidence="5">
    <location>
        <begin position="1027"/>
        <end position="1042"/>
    </location>
</feature>
<feature type="domain" description="PDZ" evidence="7">
    <location>
        <begin position="1655"/>
        <end position="1719"/>
    </location>
</feature>
<feature type="compositionally biased region" description="Basic and acidic residues" evidence="5">
    <location>
        <begin position="201"/>
        <end position="214"/>
    </location>
</feature>
<accession>A0AAV6PW48</accession>
<proteinExistence type="predicted"/>
<evidence type="ECO:0000256" key="3">
    <source>
        <dbReference type="ARBA" id="ARBA00023054"/>
    </source>
</evidence>
<organism evidence="8 9">
    <name type="scientific">Solea senegalensis</name>
    <name type="common">Senegalese sole</name>
    <dbReference type="NCBI Taxonomy" id="28829"/>
    <lineage>
        <taxon>Eukaryota</taxon>
        <taxon>Metazoa</taxon>
        <taxon>Chordata</taxon>
        <taxon>Craniata</taxon>
        <taxon>Vertebrata</taxon>
        <taxon>Euteleostomi</taxon>
        <taxon>Actinopterygii</taxon>
        <taxon>Neopterygii</taxon>
        <taxon>Teleostei</taxon>
        <taxon>Neoteleostei</taxon>
        <taxon>Acanthomorphata</taxon>
        <taxon>Carangaria</taxon>
        <taxon>Pleuronectiformes</taxon>
        <taxon>Pleuronectoidei</taxon>
        <taxon>Soleidae</taxon>
        <taxon>Solea</taxon>
    </lineage>
</organism>
<feature type="compositionally biased region" description="Acidic residues" evidence="5">
    <location>
        <begin position="246"/>
        <end position="259"/>
    </location>
</feature>
<evidence type="ECO:0000256" key="2">
    <source>
        <dbReference type="ARBA" id="ARBA00022553"/>
    </source>
</evidence>
<dbReference type="PANTHER" id="PTHR15711:SF15">
    <property type="entry name" value="SIGNAL-INDUCED PROLIFERATION-ASSOCIATED 1-LIKE PROTEIN 3"/>
    <property type="match status" value="1"/>
</dbReference>
<feature type="region of interest" description="Disordered" evidence="5">
    <location>
        <begin position="1748"/>
        <end position="1800"/>
    </location>
</feature>
<evidence type="ECO:0000256" key="1">
    <source>
        <dbReference type="ARBA" id="ARBA00022468"/>
    </source>
</evidence>
<dbReference type="InterPro" id="IPR000331">
    <property type="entry name" value="Rap/Ran_GAP_dom"/>
</dbReference>
<dbReference type="InterPro" id="IPR021818">
    <property type="entry name" value="SIPA1L_C"/>
</dbReference>
<gene>
    <name evidence="8" type="ORF">JOB18_016573</name>
</gene>
<comment type="caution">
    <text evidence="8">The sequence shown here is derived from an EMBL/GenBank/DDBJ whole genome shotgun (WGS) entry which is preliminary data.</text>
</comment>
<feature type="region of interest" description="Disordered" evidence="5">
    <location>
        <begin position="88"/>
        <end position="385"/>
    </location>
</feature>
<keyword evidence="3 4" id="KW-0175">Coiled coil</keyword>
<feature type="domain" description="Rap-GAP" evidence="6">
    <location>
        <begin position="1298"/>
        <end position="1515"/>
    </location>
</feature>
<feature type="compositionally biased region" description="Low complexity" evidence="5">
    <location>
        <begin position="1903"/>
        <end position="1916"/>
    </location>
</feature>
<keyword evidence="1" id="KW-0343">GTPase activation</keyword>
<feature type="compositionally biased region" description="Basic and acidic residues" evidence="5">
    <location>
        <begin position="2474"/>
        <end position="2491"/>
    </location>
</feature>
<dbReference type="PROSITE" id="PS50085">
    <property type="entry name" value="RAPGAP"/>
    <property type="match status" value="1"/>
</dbReference>
<feature type="compositionally biased region" description="Polar residues" evidence="5">
    <location>
        <begin position="2157"/>
        <end position="2166"/>
    </location>
</feature>
<feature type="compositionally biased region" description="Basic and acidic residues" evidence="5">
    <location>
        <begin position="367"/>
        <end position="376"/>
    </location>
</feature>
<evidence type="ECO:0000256" key="5">
    <source>
        <dbReference type="SAM" id="MobiDB-lite"/>
    </source>
</evidence>
<feature type="compositionally biased region" description="Basic and acidic residues" evidence="5">
    <location>
        <begin position="1063"/>
        <end position="1074"/>
    </location>
</feature>
<evidence type="ECO:0000256" key="4">
    <source>
        <dbReference type="SAM" id="Coils"/>
    </source>
</evidence>
<sequence>MGRFKKGQRQKNKNLWEKAGGRDFIIRSFIFHGFSDINVTSEQWAAVTIALFKSNNKDYLKWLKVIWSEDRQGVQTEVLHAGNVKSIGNWDTDEQKKDQSEGELSNICTEPKGEDNEGSTPDSGDLFVAQPESDTDIGEKDKGPEKKLKVKTLRHRKGQDTTDGESDEERLSNVCTEPTGEDNEGSTQDSEDPCAAQPESDTDKGEKDKGPEKKLKVKTLRHRKGQDTTDGESDEERLSNVCTEPTGEDNEGSTQDSEDPCAAQPESDTDKGEKDKGPEKKLKVKTLRHRKGQDTTDGESDEERLSNVCTEPTGEDNEGSTQDSEDPCAAQPESDTDKGEKDKGPEKKLKMKKLKHRKGQDTTDGESDVKSDKDGSKSVTDNAEEIYKKTVGQTKVLPNSRSFEGKLQQCTKTDYRQCKAGPKVFKIVITKKQWNKIKPKYGNVKLCPPWTDIFYNKFLENNPCCTLTFKYQHVKKTHSRKQNSKFFCASAQCSFDECKAVYIFSKKRRPKSTDKKICFKVMRIGEITHRKNERRCRPAKYLRRGKIAKALTSGVSNYYYSMLKKTPREEIIAGNITRSLTKDILKKISSEVKKSARLHNDIMLELMLTQKVINESSSHASSKGYLHHLQIDPFAIHLQTDTGTKILAEHLKQPSPIALYLDATGTVIQKIPEQKKPVLYYALVLPGMGKDKPPLPVTELICNRHSIPTITHWLMEFKRKLSYTTKRRIAQVETDYSWALMNSVLLSFNKENISVYLARAFETVSGQPAVIPSFTVLHLCSAHIMKAVFTAFGKKTQDRGIQEYATFCFAYLLNCTSMHVALEVFYHMCVIFDAKDSSDLVKQSKTYLDKCVLQTKDMKLEEDELVMVEEEGTIEKTANSIVGKSPFTGAFQLRRDQAECNILSDDVVGQKNHYRCPGVIDFLMRNYMGIFPLWSGLLLGNLSRHGKSPSSDKKDNIAKTRDTNCHVELWFGLVKHSILQKKKYLRPAKFILKMFSSLEGRYIEHIDQHNLPIQILDKNPQMLSSSKPEDDHEEQWKKRDSSAGHSKSRSKYFSPPKNLPKPKCPEKVEKKKVAQEQQNKNKQVIEGLFHVAAHTFNMVDTIYIMNPYTAGGILFANRTDLPCHSLPKVKFDNYGAILSFVLVNNNHWKLLYMNAAISSVFILDPASSSSELADSEHAAKRIQEYLRRWKQLRHHCCQEHSNYFGTDDKLGPVAVSIRREKLEDTKDLKDQYQYRLVVRTSELITLRGSILEDTVATTGRHGTVRGLPLKEVLDQVVPELNVSCLRLAVSTPKVTEQLLKLDEQGLSQKHKVGVLLCRAGQSTEEEMYNNEEASPAFSAFLELLGEQVVLKGFNKYAAQLDTKTDSTGTHSLYTTYQGYEVMFHVSTMLPYMPSNPQQLLRKRHIGNDIVTIIFQEPGALPFTPQNIRSHFQHVFVIVRVHSPCSDHTCYSVAVTRMKDVPPFGPSIPIGVTFRDPETFRNFLLAKVINAENAAHKSEKFHTMATRTRQEYLRDLAENYVSSTPLDSSGKLNNLISLASKKRERSKAREGAELGAAGAVAWRVQAQDFSGGGTELPCALGLSAEYVLLTDCSTKEVVFNCFCADVIGWTPERLALKIFYGRGDHIAVRVPEGCAQDIREMVQRLKSLTVGCETVDMTLRRNGLGQLGFHVRLDGTVAEVEEYGFAWQAGLRQGSRLVEICKVAAVTLTHEQMIDLLRTSVTVKVVIIPPYEEGGPRRGCTEEYEMKTIEQKSEPEPLAAGYRPSPRPTWRWDSPPIPSGLQSAPNSQRWAPMGPPPPPLPRSHKTLMPVPYREPQHLNSKRPVSYPENHYTLSPAGGDRGLPYRNPSASFSSPSSGLVGLSAMGVPGITPGPFVRYKHSPDRFGTGQRPLLPYEPHLSVDINSSGESSSGFTSQESTMERGKTEPLWHVPASSSRGPGVGVGQRRIPRQDVPGKDSPNRHSKGETQYSSHSSSNTLSSNASSSHSDERWFDGGAGGERGGGGGDPSDADPDLLNKGGSNDSGIDASTHYTNSRHANMSNNQALKPLHCSATYSGVQELSVGRSSGGGEARRRESSPIIPAEANQNKGYRTRTFPPPGSSAEKMDAFKPRAYTPQGYKTPTAEKARHVRAATATPTSAQLSAIPLSSSAPKALYGKGRQTTWQTEDGSPSNTTTASASLSSNSKKQVDTNSKNVFGQPRLRASLRDLRSPRRTYKSTIEDDLKKLIIMDNPGEMPQRDPSPRRALQRTFSDESLCSGRRDASFANSENQMTATDVLFTCTLPTRRHGSNSSNHLQSKKDCNSCPQLSPAPLSASELSLTEVRDKVPPLRRLDPGLMPLPDTACGLEWSSLVSAAKAYEAQRAVSLFSLTEPQGGGPDMRAVVSPVQFQTPQTPRTTPTFSCDEVPNDLSGRLYHLEVMLKQLNTDLEREKKDKVVLLAEMANLRQNNQRLQEESVTASEQLRKFNTFFNTLSKTGSDDEAHSLTHDPDGKRD</sequence>
<feature type="compositionally biased region" description="Acidic residues" evidence="5">
    <location>
        <begin position="179"/>
        <end position="192"/>
    </location>
</feature>
<dbReference type="InterPro" id="IPR001478">
    <property type="entry name" value="PDZ"/>
</dbReference>
<name>A0AAV6PW48_SOLSE</name>
<feature type="region of interest" description="Disordered" evidence="5">
    <location>
        <begin position="2472"/>
        <end position="2491"/>
    </location>
</feature>
<evidence type="ECO:0000259" key="7">
    <source>
        <dbReference type="PROSITE" id="PS50106"/>
    </source>
</evidence>
<dbReference type="FunFam" id="3.40.50.11210:FF:000002">
    <property type="entry name" value="Signal-induced proliferation-associated 1-like protein 1"/>
    <property type="match status" value="1"/>
</dbReference>
<evidence type="ECO:0000259" key="6">
    <source>
        <dbReference type="PROSITE" id="PS50085"/>
    </source>
</evidence>
<feature type="compositionally biased region" description="Basic and acidic residues" evidence="5">
    <location>
        <begin position="268"/>
        <end position="281"/>
    </location>
</feature>